<dbReference type="Proteomes" id="UP001500575">
    <property type="component" value="Unassembled WGS sequence"/>
</dbReference>
<evidence type="ECO:0000256" key="4">
    <source>
        <dbReference type="SAM" id="Coils"/>
    </source>
</evidence>
<reference evidence="6" key="1">
    <citation type="journal article" date="2019" name="Int. J. Syst. Evol. Microbiol.">
        <title>The Global Catalogue of Microorganisms (GCM) 10K type strain sequencing project: providing services to taxonomists for standard genome sequencing and annotation.</title>
        <authorList>
            <consortium name="The Broad Institute Genomics Platform"/>
            <consortium name="The Broad Institute Genome Sequencing Center for Infectious Disease"/>
            <person name="Wu L."/>
            <person name="Ma J."/>
        </authorList>
    </citation>
    <scope>NUCLEOTIDE SEQUENCE [LARGE SCALE GENOMIC DNA]</scope>
    <source>
        <strain evidence="6">JCM 16021</strain>
    </source>
</reference>
<dbReference type="CDD" id="cd02440">
    <property type="entry name" value="AdoMet_MTases"/>
    <property type="match status" value="1"/>
</dbReference>
<dbReference type="PANTHER" id="PTHR43464:SF19">
    <property type="entry name" value="UBIQUINONE BIOSYNTHESIS O-METHYLTRANSFERASE, MITOCHONDRIAL"/>
    <property type="match status" value="1"/>
</dbReference>
<evidence type="ECO:0000256" key="2">
    <source>
        <dbReference type="ARBA" id="ARBA00022679"/>
    </source>
</evidence>
<dbReference type="Gene3D" id="3.40.50.150">
    <property type="entry name" value="Vaccinia Virus protein VP39"/>
    <property type="match status" value="1"/>
</dbReference>
<comment type="caution">
    <text evidence="5">The sequence shown here is derived from an EMBL/GenBank/DDBJ whole genome shotgun (WGS) entry which is preliminary data.</text>
</comment>
<dbReference type="InterPro" id="IPR029063">
    <property type="entry name" value="SAM-dependent_MTases_sf"/>
</dbReference>
<keyword evidence="6" id="KW-1185">Reference proteome</keyword>
<dbReference type="PANTHER" id="PTHR43464">
    <property type="entry name" value="METHYLTRANSFERASE"/>
    <property type="match status" value="1"/>
</dbReference>
<evidence type="ECO:0000313" key="5">
    <source>
        <dbReference type="EMBL" id="GAA2115196.1"/>
    </source>
</evidence>
<protein>
    <recommendedName>
        <fullName evidence="7">Methyltransferase domain-containing protein</fullName>
    </recommendedName>
</protein>
<evidence type="ECO:0008006" key="7">
    <source>
        <dbReference type="Google" id="ProtNLM"/>
    </source>
</evidence>
<evidence type="ECO:0000256" key="3">
    <source>
        <dbReference type="ARBA" id="ARBA00022691"/>
    </source>
</evidence>
<dbReference type="SUPFAM" id="SSF53335">
    <property type="entry name" value="S-adenosyl-L-methionine-dependent methyltransferases"/>
    <property type="match status" value="1"/>
</dbReference>
<name>A0ABP5JH12_9ACTN</name>
<proteinExistence type="predicted"/>
<keyword evidence="2" id="KW-0808">Transferase</keyword>
<sequence>MRLSESSPTTGTSSADYADDYYATYRGHEDYDWDTDHWREFFLSAAGRIKALTNAQTSLDVGCAKGLLVQALVSVGVDARGVDVSEHAVAKAHADVRDRLRVGSATEPIDGRYDLITCVEVLEHLLPSDAQLAIDRMCAATDLILFTSTPGHFEDPTHINVRPTAEWVTSFAERGFFRRTDANLEFLAPWAVLVQKAPPDAQPTARDLVHRYESQYATLHVEVMEKRNALLESHREIARLHVDGADTAEVRRLRERLATLEQEAQQLKDAQVTAEHEVLTTRDHIIGLEAKAEEAARLLVVFKERLNQQREKAAELQRRIRVQRRRAEESERRAEALLASRTWRAGRLLTRPFRRGR</sequence>
<keyword evidence="1" id="KW-0489">Methyltransferase</keyword>
<keyword evidence="3" id="KW-0949">S-adenosyl-L-methionine</keyword>
<evidence type="ECO:0000256" key="1">
    <source>
        <dbReference type="ARBA" id="ARBA00022603"/>
    </source>
</evidence>
<organism evidence="5 6">
    <name type="scientific">Nocardioides bigeumensis</name>
    <dbReference type="NCBI Taxonomy" id="433657"/>
    <lineage>
        <taxon>Bacteria</taxon>
        <taxon>Bacillati</taxon>
        <taxon>Actinomycetota</taxon>
        <taxon>Actinomycetes</taxon>
        <taxon>Propionibacteriales</taxon>
        <taxon>Nocardioidaceae</taxon>
        <taxon>Nocardioides</taxon>
    </lineage>
</organism>
<accession>A0ABP5JH12</accession>
<dbReference type="EMBL" id="BAAAQQ010000002">
    <property type="protein sequence ID" value="GAA2115196.1"/>
    <property type="molecule type" value="Genomic_DNA"/>
</dbReference>
<keyword evidence="4" id="KW-0175">Coiled coil</keyword>
<gene>
    <name evidence="5" type="ORF">GCM10009843_04290</name>
</gene>
<feature type="coiled-coil region" evidence="4">
    <location>
        <begin position="250"/>
        <end position="340"/>
    </location>
</feature>
<dbReference type="Pfam" id="PF13489">
    <property type="entry name" value="Methyltransf_23"/>
    <property type="match status" value="1"/>
</dbReference>
<evidence type="ECO:0000313" key="6">
    <source>
        <dbReference type="Proteomes" id="UP001500575"/>
    </source>
</evidence>